<proteinExistence type="predicted"/>
<accession>A0ABQ0JZV5</accession>
<evidence type="ECO:0000256" key="4">
    <source>
        <dbReference type="ARBA" id="ARBA00023235"/>
    </source>
</evidence>
<evidence type="ECO:0000256" key="1">
    <source>
        <dbReference type="ARBA" id="ARBA00001922"/>
    </source>
</evidence>
<dbReference type="PANTHER" id="PTHR48101">
    <property type="entry name" value="METHYLMALONYL-COA MUTASE, MITOCHONDRIAL-RELATED"/>
    <property type="match status" value="1"/>
</dbReference>
<dbReference type="InterPro" id="IPR036724">
    <property type="entry name" value="Cobalamin-bd_sf"/>
</dbReference>
<evidence type="ECO:0000313" key="8">
    <source>
        <dbReference type="Proteomes" id="UP000032309"/>
    </source>
</evidence>
<comment type="caution">
    <text evidence="7">The sequence shown here is derived from an EMBL/GenBank/DDBJ whole genome shotgun (WGS) entry which is preliminary data.</text>
</comment>
<dbReference type="Gene3D" id="3.40.50.280">
    <property type="entry name" value="Cobalamin-binding domain"/>
    <property type="match status" value="1"/>
</dbReference>
<reference evidence="8" key="1">
    <citation type="journal article" date="2015" name="Genome Announc.">
        <title>Draft Genome Sequence of an Anaerobic Ammonium-Oxidizing Bacterium, "Candidatus Brocadia sinica".</title>
        <authorList>
            <person name="Oshiki M."/>
            <person name="Shinyako-Hata K."/>
            <person name="Satoh H."/>
            <person name="Okabe S."/>
        </authorList>
    </citation>
    <scope>NUCLEOTIDE SEQUENCE [LARGE SCALE GENOMIC DNA]</scope>
    <source>
        <strain evidence="8">JPN1</strain>
    </source>
</reference>
<evidence type="ECO:0000256" key="3">
    <source>
        <dbReference type="ARBA" id="ARBA00022723"/>
    </source>
</evidence>
<keyword evidence="3" id="KW-0479">Metal-binding</keyword>
<keyword evidence="4" id="KW-0413">Isomerase</keyword>
<dbReference type="InterPro" id="IPR006158">
    <property type="entry name" value="Cobalamin-bd"/>
</dbReference>
<protein>
    <submittedName>
        <fullName evidence="7">Methylmalonyl-CoA mutase C-terminal domain</fullName>
    </submittedName>
</protein>
<evidence type="ECO:0000313" key="7">
    <source>
        <dbReference type="EMBL" id="GAN34339.1"/>
    </source>
</evidence>
<keyword evidence="5" id="KW-0170">Cobalt</keyword>
<dbReference type="CDD" id="cd02071">
    <property type="entry name" value="MM_CoA_mut_B12_BD"/>
    <property type="match status" value="1"/>
</dbReference>
<dbReference type="Pfam" id="PF02310">
    <property type="entry name" value="B12-binding"/>
    <property type="match status" value="1"/>
</dbReference>
<keyword evidence="2" id="KW-0846">Cobalamin</keyword>
<evidence type="ECO:0000259" key="6">
    <source>
        <dbReference type="PROSITE" id="PS51332"/>
    </source>
</evidence>
<gene>
    <name evidence="7" type="ORF">BROSI_A2875</name>
</gene>
<feature type="domain" description="B12-binding" evidence="6">
    <location>
        <begin position="7"/>
        <end position="135"/>
    </location>
</feature>
<organism evidence="7 8">
    <name type="scientific">Candidatus Brocadia sinica JPN1</name>
    <dbReference type="NCBI Taxonomy" id="1197129"/>
    <lineage>
        <taxon>Bacteria</taxon>
        <taxon>Pseudomonadati</taxon>
        <taxon>Planctomycetota</taxon>
        <taxon>Candidatus Brocadiia</taxon>
        <taxon>Candidatus Brocadiales</taxon>
        <taxon>Candidatus Brocadiaceae</taxon>
        <taxon>Candidatus Brocadia</taxon>
    </lineage>
</organism>
<dbReference type="Proteomes" id="UP000032309">
    <property type="component" value="Unassembled WGS sequence"/>
</dbReference>
<dbReference type="SUPFAM" id="SSF52242">
    <property type="entry name" value="Cobalamin (vitamin B12)-binding domain"/>
    <property type="match status" value="1"/>
</dbReference>
<dbReference type="RefSeq" id="WP_052564364.1">
    <property type="nucleotide sequence ID" value="NZ_BAFN01000001.1"/>
</dbReference>
<comment type="cofactor">
    <cofactor evidence="1">
        <name>adenosylcob(III)alamin</name>
        <dbReference type="ChEBI" id="CHEBI:18408"/>
    </cofactor>
</comment>
<sequence>MEIRQYRGRVLIGKLGLDGHDRGARFIARSLRDDGFEVIYTGIRRTPEEIASAAIHEDVDAIGLSLLSGAHNELIPEVLKALRQANVGDIPVIVGGIIPQEDIPHLRHEGVCDVFTPGTPIQTILNAFRKVSGEYHQKKHNVT</sequence>
<evidence type="ECO:0000256" key="2">
    <source>
        <dbReference type="ARBA" id="ARBA00022628"/>
    </source>
</evidence>
<dbReference type="PROSITE" id="PS51332">
    <property type="entry name" value="B12_BINDING"/>
    <property type="match status" value="1"/>
</dbReference>
<dbReference type="PANTHER" id="PTHR48101:SF3">
    <property type="entry name" value="COENZYME B12-DEPENDENT MUTASE"/>
    <property type="match status" value="1"/>
</dbReference>
<dbReference type="InterPro" id="IPR006159">
    <property type="entry name" value="Acid_CoA_mut_C"/>
</dbReference>
<keyword evidence="8" id="KW-1185">Reference proteome</keyword>
<name>A0ABQ0JZV5_9BACT</name>
<evidence type="ECO:0000256" key="5">
    <source>
        <dbReference type="ARBA" id="ARBA00023285"/>
    </source>
</evidence>
<dbReference type="NCBIfam" id="TIGR00640">
    <property type="entry name" value="acid_CoA_mut_C"/>
    <property type="match status" value="1"/>
</dbReference>
<dbReference type="EMBL" id="BAFN01000001">
    <property type="protein sequence ID" value="GAN34339.1"/>
    <property type="molecule type" value="Genomic_DNA"/>
</dbReference>